<dbReference type="STRING" id="1855912.LuPra_01406"/>
<organism evidence="2 3">
    <name type="scientific">Luteitalea pratensis</name>
    <dbReference type="NCBI Taxonomy" id="1855912"/>
    <lineage>
        <taxon>Bacteria</taxon>
        <taxon>Pseudomonadati</taxon>
        <taxon>Acidobacteriota</taxon>
        <taxon>Vicinamibacteria</taxon>
        <taxon>Vicinamibacterales</taxon>
        <taxon>Vicinamibacteraceae</taxon>
        <taxon>Luteitalea</taxon>
    </lineage>
</organism>
<reference evidence="2 3" key="1">
    <citation type="journal article" date="2016" name="Genome Announc.">
        <title>First Complete Genome Sequence of a Subdivision 6 Acidobacterium Strain.</title>
        <authorList>
            <person name="Huang S."/>
            <person name="Vieira S."/>
            <person name="Bunk B."/>
            <person name="Riedel T."/>
            <person name="Sproer C."/>
            <person name="Overmann J."/>
        </authorList>
    </citation>
    <scope>NUCLEOTIDE SEQUENCE [LARGE SCALE GENOMIC DNA]</scope>
    <source>
        <strain evidence="3">DSM 100886 HEG_-6_39</strain>
    </source>
</reference>
<accession>A0A143PIZ6</accession>
<keyword evidence="3" id="KW-1185">Reference proteome</keyword>
<evidence type="ECO:0000256" key="1">
    <source>
        <dbReference type="SAM" id="SignalP"/>
    </source>
</evidence>
<dbReference type="GO" id="GO:0005975">
    <property type="term" value="P:carbohydrate metabolic process"/>
    <property type="evidence" value="ECO:0007669"/>
    <property type="project" value="InterPro"/>
</dbReference>
<protein>
    <submittedName>
        <fullName evidence="2">Uncharacterized protein</fullName>
    </submittedName>
</protein>
<dbReference type="RefSeq" id="WP_157898836.1">
    <property type="nucleotide sequence ID" value="NZ_CP015136.1"/>
</dbReference>
<dbReference type="AlphaFoldDB" id="A0A143PIZ6"/>
<proteinExistence type="predicted"/>
<keyword evidence="1" id="KW-0732">Signal</keyword>
<dbReference type="KEGG" id="abac:LuPra_01406"/>
<dbReference type="Proteomes" id="UP000076079">
    <property type="component" value="Chromosome"/>
</dbReference>
<dbReference type="OrthoDB" id="908131at2"/>
<evidence type="ECO:0000313" key="2">
    <source>
        <dbReference type="EMBL" id="AMY08213.1"/>
    </source>
</evidence>
<dbReference type="SUPFAM" id="SSF48208">
    <property type="entry name" value="Six-hairpin glycosidases"/>
    <property type="match status" value="1"/>
</dbReference>
<name>A0A143PIZ6_LUTPR</name>
<sequence length="561" mass="62636" precursor="true">MRPVVSVVWWCALLSAAGAVAPDDDAAARAARNGRQATRALVTSNRIMHGWLARRDPNSGLLPHRGRFQGSEPDPSWVVANTAADLYPFMVMAARLTEPDVYNGAMLDILRQETLLTTRVGRLSDDVKGGGQGFVRATPDMDAIIFGSGEYMKDGLIPLTELFGDTPWYHRMQGIAADIIRHAPYETSRGRLPAQTTEINGNMLQVLSRLYFKTGEKAYLDQVLAIADFYFLDMLPTTHDLPADRWDVKTQKPLNTRFVLSDHGNEIVGGLSEAFVLAMHARPDKAAQYRPAFIRMIDRLLAVGRTADGVWHHDIDIVTGKPIANRHAHCWGYMFNGVYTAYMATGEPRFREAVERALGTVTRTPTYLFDETPPVAWWSADSYSDAIESALVLLNRIPTPGLPEQIDIATAKMLDVVRPDGIVEDWYGDGNTIRTALMYVMWKAQGARLEPWNPQVHLGAERDGSSVLLSVTADRAWAGRVHFDYPRHRDHLHLPINYPRLNEWPEWFTVEHDRRYEVRVGDGPPAARLGAELVQGLALTLKEGESVRIRVNDGGAPPYGH</sequence>
<feature type="signal peptide" evidence="1">
    <location>
        <begin position="1"/>
        <end position="21"/>
    </location>
</feature>
<dbReference type="InterPro" id="IPR008928">
    <property type="entry name" value="6-hairpin_glycosidase_sf"/>
</dbReference>
<reference evidence="3" key="2">
    <citation type="submission" date="2016-04" db="EMBL/GenBank/DDBJ databases">
        <title>First Complete Genome Sequence of a Subdivision 6 Acidobacterium.</title>
        <authorList>
            <person name="Huang S."/>
            <person name="Vieira S."/>
            <person name="Bunk B."/>
            <person name="Riedel T."/>
            <person name="Sproeer C."/>
            <person name="Overmann J."/>
        </authorList>
    </citation>
    <scope>NUCLEOTIDE SEQUENCE [LARGE SCALE GENOMIC DNA]</scope>
    <source>
        <strain evidence="3">DSM 100886 HEG_-6_39</strain>
    </source>
</reference>
<gene>
    <name evidence="2" type="ORF">LuPra_01406</name>
</gene>
<feature type="chain" id="PRO_5007511509" evidence="1">
    <location>
        <begin position="22"/>
        <end position="561"/>
    </location>
</feature>
<dbReference type="EMBL" id="CP015136">
    <property type="protein sequence ID" value="AMY08213.1"/>
    <property type="molecule type" value="Genomic_DNA"/>
</dbReference>
<evidence type="ECO:0000313" key="3">
    <source>
        <dbReference type="Proteomes" id="UP000076079"/>
    </source>
</evidence>